<reference evidence="1" key="1">
    <citation type="journal article" date="2020" name="Nature">
        <title>Giant virus diversity and host interactions through global metagenomics.</title>
        <authorList>
            <person name="Schulz F."/>
            <person name="Roux S."/>
            <person name="Paez-Espino D."/>
            <person name="Jungbluth S."/>
            <person name="Walsh D.A."/>
            <person name="Denef V.J."/>
            <person name="McMahon K.D."/>
            <person name="Konstantinidis K.T."/>
            <person name="Eloe-Fadrosh E.A."/>
            <person name="Kyrpides N.C."/>
            <person name="Woyke T."/>
        </authorList>
    </citation>
    <scope>NUCLEOTIDE SEQUENCE</scope>
    <source>
        <strain evidence="1">GVMAG-M-3300023174-49</strain>
    </source>
</reference>
<name>A0A6C0DUT1_9ZZZZ</name>
<protein>
    <recommendedName>
        <fullName evidence="2">DUF3431 domain-containing protein</fullName>
    </recommendedName>
</protein>
<evidence type="ECO:0000313" key="1">
    <source>
        <dbReference type="EMBL" id="QHT18985.1"/>
    </source>
</evidence>
<dbReference type="PANTHER" id="PTHR37490:SF2">
    <property type="match status" value="1"/>
</dbReference>
<sequence>MIIVVARYNEDVTWTKQFPNVVIYNKGDKLEDTSYRQFFLNNVGREGHTYFKYICDNYDNLEDYTIFLQGKPFDHSPNVIYNVTKYVNNADLNIDFEYLSEDIWTTTFDREATRFWQNKGINHTYSRVFGIKPVNNECIFGCGAQFIVSKERILQRPRAFYENIVKILDYTINPTEGYDIERFHKYIFS</sequence>
<evidence type="ECO:0008006" key="2">
    <source>
        <dbReference type="Google" id="ProtNLM"/>
    </source>
</evidence>
<proteinExistence type="predicted"/>
<organism evidence="1">
    <name type="scientific">viral metagenome</name>
    <dbReference type="NCBI Taxonomy" id="1070528"/>
    <lineage>
        <taxon>unclassified sequences</taxon>
        <taxon>metagenomes</taxon>
        <taxon>organismal metagenomes</taxon>
    </lineage>
</organism>
<dbReference type="PANTHER" id="PTHR37490">
    <property type="entry name" value="EXPRESSED PROTEIN"/>
    <property type="match status" value="1"/>
</dbReference>
<dbReference type="InterPro" id="IPR021838">
    <property type="entry name" value="DUF3431"/>
</dbReference>
<dbReference type="AlphaFoldDB" id="A0A6C0DUT1"/>
<dbReference type="Pfam" id="PF11913">
    <property type="entry name" value="DUF3431"/>
    <property type="match status" value="1"/>
</dbReference>
<accession>A0A6C0DUT1</accession>
<dbReference type="EMBL" id="MN739661">
    <property type="protein sequence ID" value="QHT18985.1"/>
    <property type="molecule type" value="Genomic_DNA"/>
</dbReference>